<evidence type="ECO:0000259" key="1">
    <source>
        <dbReference type="Pfam" id="PF00391"/>
    </source>
</evidence>
<dbReference type="InterPro" id="IPR013815">
    <property type="entry name" value="ATP_grasp_subdomain_1"/>
</dbReference>
<sequence>MKKTSKAQTLISLKGGISKFDIPDFLSVTVKEYQSSSSSVLALIQKQFGEVMLVIRSSASDEDGAEQSNAGAYDSVLNVDSTDAEQIRRALDTVVASYKPNKRNATEDEIIVQIMLCDTTMSGVIFTHDLNTGAPYFVINYDDVSGLTNTVTGGDGEYANRTLYIHRGATGSLRSERFNTLLDAVQELEQVMNSQFLDIEFALGAGLKPFLLQVRAITTQPNWNRAVTRRIDQALAGITRFVRERFRPCAGVFGERSVLGQMPDWNPAEMIGRAPRALSFSLYRRLITDSAWRQARQLMGYAIPDGQPLMVSLAGQPFIDTRLSFHSYLPADLPDVIAMSLVNAWTDKLRAHPELHDKIEFDVAITTFSFDLDDKLDRLVADALTPQQRVQFRESVKAMTLPLLRGEGPGSIPSALASIQRLSERTMPEVDGSAMGLNKLIEDCIQFGTVPFAVLARHGFIARTILLSLAERGIFSECDVARFQSSVKTIAGDLVDDMRKLQAGEGDYSWFMERYGHLRPGTYDVLSPRYDQMQDFSVGQTTPPPKMDAAPAPFQLGPSQRDALEGLLRSEQLDGVSANTLLDYCADAIAGREYGKFVFTRSVSAILEIIAGFGEQHGLSREEMSHIPIEYILESTICSAEQSIEERLRTISEAEAERHVLTTAIRLPQVLFDEAGVHVIPFQVSQPNFITAKQTSAEVVLLGTHDAMVSLDGKIVLIENADPGFDWIFSQRIAGLMTKYGGANSHMAIRCAEFGIPAAIGCGEQRFEAFSHASRITLDCAAGLIRPLH</sequence>
<proteinExistence type="predicted"/>
<dbReference type="PANTHER" id="PTHR43615:SF1">
    <property type="entry name" value="PPDK_N DOMAIN-CONTAINING PROTEIN"/>
    <property type="match status" value="1"/>
</dbReference>
<dbReference type="AlphaFoldDB" id="A0A557R538"/>
<dbReference type="InterPro" id="IPR008279">
    <property type="entry name" value="PEP-util_enz_mobile_dom"/>
</dbReference>
<dbReference type="Gene3D" id="3.50.30.10">
    <property type="entry name" value="Phosphohistidine domain"/>
    <property type="match status" value="1"/>
</dbReference>
<dbReference type="EMBL" id="VMNI01000011">
    <property type="protein sequence ID" value="TVO75751.1"/>
    <property type="molecule type" value="Genomic_DNA"/>
</dbReference>
<feature type="domain" description="Pyruvate phosphate dikinase AMP/ATP-binding" evidence="2">
    <location>
        <begin position="41"/>
        <end position="139"/>
    </location>
</feature>
<dbReference type="PANTHER" id="PTHR43615">
    <property type="entry name" value="PHOSPHOENOLPYRUVATE SYNTHASE-RELATED"/>
    <property type="match status" value="1"/>
</dbReference>
<dbReference type="Gene3D" id="3.30.470.20">
    <property type="entry name" value="ATP-grasp fold, B domain"/>
    <property type="match status" value="1"/>
</dbReference>
<dbReference type="SUPFAM" id="SSF56059">
    <property type="entry name" value="Glutathione synthetase ATP-binding domain-like"/>
    <property type="match status" value="1"/>
</dbReference>
<feature type="domain" description="PEP-utilising enzyme mobile" evidence="1">
    <location>
        <begin position="712"/>
        <end position="783"/>
    </location>
</feature>
<dbReference type="GO" id="GO:0016301">
    <property type="term" value="F:kinase activity"/>
    <property type="evidence" value="ECO:0007669"/>
    <property type="project" value="UniProtKB-KW"/>
</dbReference>
<keyword evidence="3" id="KW-0418">Kinase</keyword>
<keyword evidence="3" id="KW-0808">Transferase</keyword>
<reference evidence="3 4" key="1">
    <citation type="submission" date="2019-07" db="EMBL/GenBank/DDBJ databases">
        <title>The pathways for chlorine oxyanion respiration interact through the shared metabolite chlorate.</title>
        <authorList>
            <person name="Barnum T.P."/>
            <person name="Cheng Y."/>
            <person name="Hill K.A."/>
            <person name="Lucas L.N."/>
            <person name="Carlson H.K."/>
            <person name="Coates J.D."/>
        </authorList>
    </citation>
    <scope>NUCLEOTIDE SEQUENCE [LARGE SCALE GENOMIC DNA]</scope>
    <source>
        <strain evidence="3 4">SFB-1</strain>
    </source>
</reference>
<dbReference type="Pfam" id="PF01326">
    <property type="entry name" value="PPDK_N"/>
    <property type="match status" value="1"/>
</dbReference>
<comment type="caution">
    <text evidence="3">The sequence shown here is derived from an EMBL/GenBank/DDBJ whole genome shotgun (WGS) entry which is preliminary data.</text>
</comment>
<accession>A0A557R538</accession>
<dbReference type="NCBIfam" id="NF004508">
    <property type="entry name" value="PRK05849.1"/>
    <property type="match status" value="1"/>
</dbReference>
<evidence type="ECO:0000259" key="2">
    <source>
        <dbReference type="Pfam" id="PF01326"/>
    </source>
</evidence>
<gene>
    <name evidence="3" type="ORF">FHP89_12415</name>
</gene>
<organism evidence="3 4">
    <name type="scientific">Denitromonas halophila</name>
    <dbReference type="NCBI Taxonomy" id="1629404"/>
    <lineage>
        <taxon>Bacteria</taxon>
        <taxon>Pseudomonadati</taxon>
        <taxon>Pseudomonadota</taxon>
        <taxon>Betaproteobacteria</taxon>
        <taxon>Rhodocyclales</taxon>
        <taxon>Zoogloeaceae</taxon>
        <taxon>Denitromonas</taxon>
    </lineage>
</organism>
<name>A0A557R538_9RHOO</name>
<dbReference type="SUPFAM" id="SSF52009">
    <property type="entry name" value="Phosphohistidine domain"/>
    <property type="match status" value="1"/>
</dbReference>
<protein>
    <submittedName>
        <fullName evidence="3">Pyruvate phosphate dikinase</fullName>
    </submittedName>
</protein>
<keyword evidence="3" id="KW-0670">Pyruvate</keyword>
<evidence type="ECO:0000313" key="3">
    <source>
        <dbReference type="EMBL" id="TVO75751.1"/>
    </source>
</evidence>
<dbReference type="GO" id="GO:0005524">
    <property type="term" value="F:ATP binding"/>
    <property type="evidence" value="ECO:0007669"/>
    <property type="project" value="InterPro"/>
</dbReference>
<dbReference type="InterPro" id="IPR002192">
    <property type="entry name" value="PPDK_AMP/ATP-bd"/>
</dbReference>
<dbReference type="Pfam" id="PF00391">
    <property type="entry name" value="PEP-utilizers"/>
    <property type="match status" value="1"/>
</dbReference>
<dbReference type="Proteomes" id="UP000318349">
    <property type="component" value="Unassembled WGS sequence"/>
</dbReference>
<dbReference type="Gene3D" id="3.30.1490.20">
    <property type="entry name" value="ATP-grasp fold, A domain"/>
    <property type="match status" value="1"/>
</dbReference>
<evidence type="ECO:0000313" key="4">
    <source>
        <dbReference type="Proteomes" id="UP000318349"/>
    </source>
</evidence>
<dbReference type="InterPro" id="IPR051549">
    <property type="entry name" value="PEP_Utilizing_Enz"/>
</dbReference>
<dbReference type="InterPro" id="IPR036637">
    <property type="entry name" value="Phosphohistidine_dom_sf"/>
</dbReference>